<dbReference type="Pfam" id="PF00092">
    <property type="entry name" value="VWA"/>
    <property type="match status" value="1"/>
</dbReference>
<reference evidence="3" key="1">
    <citation type="submission" date="2019-08" db="EMBL/GenBank/DDBJ databases">
        <title>The improved chromosome-level genome for the pearl oyster Pinctada fucata martensii using PacBio sequencing and Hi-C.</title>
        <authorList>
            <person name="Zheng Z."/>
        </authorList>
    </citation>
    <scope>NUCLEOTIDE SEQUENCE</scope>
    <source>
        <strain evidence="3">ZZ-2019</strain>
        <tissue evidence="3">Adductor muscle</tissue>
    </source>
</reference>
<feature type="compositionally biased region" description="Basic and acidic residues" evidence="1">
    <location>
        <begin position="266"/>
        <end position="277"/>
    </location>
</feature>
<evidence type="ECO:0000256" key="1">
    <source>
        <dbReference type="SAM" id="MobiDB-lite"/>
    </source>
</evidence>
<gene>
    <name evidence="3" type="ORF">FSP39_005087</name>
</gene>
<feature type="non-terminal residue" evidence="3">
    <location>
        <position position="1"/>
    </location>
</feature>
<feature type="compositionally biased region" description="Low complexity" evidence="1">
    <location>
        <begin position="300"/>
        <end position="309"/>
    </location>
</feature>
<feature type="domain" description="VWFA" evidence="2">
    <location>
        <begin position="14"/>
        <end position="209"/>
    </location>
</feature>
<dbReference type="CDD" id="cd00198">
    <property type="entry name" value="vWFA"/>
    <property type="match status" value="1"/>
</dbReference>
<organism evidence="3 4">
    <name type="scientific">Pinctada imbricata</name>
    <name type="common">Atlantic pearl-oyster</name>
    <name type="synonym">Pinctada martensii</name>
    <dbReference type="NCBI Taxonomy" id="66713"/>
    <lineage>
        <taxon>Eukaryota</taxon>
        <taxon>Metazoa</taxon>
        <taxon>Spiralia</taxon>
        <taxon>Lophotrochozoa</taxon>
        <taxon>Mollusca</taxon>
        <taxon>Bivalvia</taxon>
        <taxon>Autobranchia</taxon>
        <taxon>Pteriomorphia</taxon>
        <taxon>Pterioida</taxon>
        <taxon>Pterioidea</taxon>
        <taxon>Pteriidae</taxon>
        <taxon>Pinctada</taxon>
    </lineage>
</organism>
<feature type="compositionally biased region" description="Low complexity" evidence="1">
    <location>
        <begin position="318"/>
        <end position="333"/>
    </location>
</feature>
<feature type="region of interest" description="Disordered" evidence="1">
    <location>
        <begin position="244"/>
        <end position="280"/>
    </location>
</feature>
<feature type="compositionally biased region" description="Polar residues" evidence="1">
    <location>
        <begin position="250"/>
        <end position="260"/>
    </location>
</feature>
<dbReference type="InterPro" id="IPR002035">
    <property type="entry name" value="VWF_A"/>
</dbReference>
<evidence type="ECO:0000313" key="3">
    <source>
        <dbReference type="EMBL" id="KAK3096956.1"/>
    </source>
</evidence>
<dbReference type="SUPFAM" id="SSF53300">
    <property type="entry name" value="vWA-like"/>
    <property type="match status" value="1"/>
</dbReference>
<dbReference type="Proteomes" id="UP001186944">
    <property type="component" value="Unassembled WGS sequence"/>
</dbReference>
<keyword evidence="4" id="KW-1185">Reference proteome</keyword>
<dbReference type="AlphaFoldDB" id="A0AA88Y3L6"/>
<dbReference type="PANTHER" id="PTHR47824">
    <property type="entry name" value="UBIQUITIN-LIKE DOMAIN-CONTAINING PROTEIN"/>
    <property type="match status" value="1"/>
</dbReference>
<evidence type="ECO:0000259" key="2">
    <source>
        <dbReference type="PROSITE" id="PS50234"/>
    </source>
</evidence>
<proteinExistence type="predicted"/>
<dbReference type="Gene3D" id="3.40.50.410">
    <property type="entry name" value="von Willebrand factor, type A domain"/>
    <property type="match status" value="1"/>
</dbReference>
<name>A0AA88Y3L6_PINIB</name>
<dbReference type="InterPro" id="IPR036465">
    <property type="entry name" value="vWFA_dom_sf"/>
</dbReference>
<protein>
    <recommendedName>
        <fullName evidence="2">VWFA domain-containing protein</fullName>
    </recommendedName>
</protein>
<feature type="region of interest" description="Disordered" evidence="1">
    <location>
        <begin position="300"/>
        <end position="342"/>
    </location>
</feature>
<accession>A0AA88Y3L6</accession>
<comment type="caution">
    <text evidence="3">The sequence shown here is derived from an EMBL/GenBank/DDBJ whole genome shotgun (WGS) entry which is preliminary data.</text>
</comment>
<sequence>IMTGFHMGGPSPLDIVFSFDTTGSMSSILDEVKGRLQDMIQRLQADIPGIRIGIIAHGDYCDENVFYLTKHLDFTNNIKDLCDFVSSIDGTGGGDQDECYEYVMRKVRTEFSWTAPPVDNTFGIDDVTRILVLIGDAGPHEPDYELNTQNIDWRDEFDEFYKKNIKIYGVQALADEEATKFYRTISEGTGGKYLKLDNFSNICDFLMAICYREGRGEYLSNYEAEVRSRGMDLHKDLEGMFGTLRPAESSGVTSSKSTEILESDSAAEKSHLSRDDSSSSTRTLSISHITSSFSIPTPFSPVSSPSPLVKPKHRKLQKISSTSSSSLHKLSSAKTKKRTSCMGTKTKRILKPHNIKKMFDREKITNTFFTLRDCGWSNWREIFSMQEITRRKCKTWCGILPSSGPEYIRRKSMFPKISSKTGLYELAIQTKPHGRRQVVYSQVIAGEKHRTMREHNWSMLLFGSGIKGRRYERQVQKVLHRGL</sequence>
<evidence type="ECO:0000313" key="4">
    <source>
        <dbReference type="Proteomes" id="UP001186944"/>
    </source>
</evidence>
<dbReference type="PANTHER" id="PTHR47824:SF3">
    <property type="entry name" value="UBIQUITIN-LIKE DOMAIN-CONTAINING PROTEIN"/>
    <property type="match status" value="1"/>
</dbReference>
<dbReference type="EMBL" id="VSWD01000007">
    <property type="protein sequence ID" value="KAK3096956.1"/>
    <property type="molecule type" value="Genomic_DNA"/>
</dbReference>
<dbReference type="PROSITE" id="PS50234">
    <property type="entry name" value="VWFA"/>
    <property type="match status" value="1"/>
</dbReference>